<comment type="catalytic activity">
    <reaction evidence="5">
        <text>an aldehyde + NAD(+) + H2O = a carboxylate + NADH + 2 H(+)</text>
        <dbReference type="Rhea" id="RHEA:16185"/>
        <dbReference type="ChEBI" id="CHEBI:15377"/>
        <dbReference type="ChEBI" id="CHEBI:15378"/>
        <dbReference type="ChEBI" id="CHEBI:17478"/>
        <dbReference type="ChEBI" id="CHEBI:29067"/>
        <dbReference type="ChEBI" id="CHEBI:57540"/>
        <dbReference type="ChEBI" id="CHEBI:57945"/>
        <dbReference type="EC" id="1.2.1.3"/>
    </reaction>
</comment>
<evidence type="ECO:0000256" key="2">
    <source>
        <dbReference type="ARBA" id="ARBA00023002"/>
    </source>
</evidence>
<dbReference type="InterPro" id="IPR016161">
    <property type="entry name" value="Ald_DH/histidinol_DH"/>
</dbReference>
<proteinExistence type="inferred from homology"/>
<dbReference type="RefSeq" id="WP_100541800.1">
    <property type="nucleotide sequence ID" value="NZ_PHQY01000002.1"/>
</dbReference>
<dbReference type="Gene3D" id="3.40.605.10">
    <property type="entry name" value="Aldehyde Dehydrogenase, Chain A, domain 1"/>
    <property type="match status" value="1"/>
</dbReference>
<gene>
    <name evidence="9" type="ORF">CWD94_00520</name>
</gene>
<dbReference type="InterPro" id="IPR015590">
    <property type="entry name" value="Aldehyde_DH_dom"/>
</dbReference>
<dbReference type="Pfam" id="PF00171">
    <property type="entry name" value="Aldedh"/>
    <property type="match status" value="1"/>
</dbReference>
<organism evidence="9 10">
    <name type="scientific">Lysinibacillus xylanilyticus</name>
    <dbReference type="NCBI Taxonomy" id="582475"/>
    <lineage>
        <taxon>Bacteria</taxon>
        <taxon>Bacillati</taxon>
        <taxon>Bacillota</taxon>
        <taxon>Bacilli</taxon>
        <taxon>Bacillales</taxon>
        <taxon>Bacillaceae</taxon>
        <taxon>Lysinibacillus</taxon>
    </lineage>
</organism>
<dbReference type="Gene3D" id="3.40.309.10">
    <property type="entry name" value="Aldehyde Dehydrogenase, Chain A, domain 2"/>
    <property type="match status" value="1"/>
</dbReference>
<dbReference type="GO" id="GO:0004029">
    <property type="term" value="F:aldehyde dehydrogenase (NAD+) activity"/>
    <property type="evidence" value="ECO:0007669"/>
    <property type="project" value="UniProtKB-EC"/>
</dbReference>
<dbReference type="PANTHER" id="PTHR43111:SF1">
    <property type="entry name" value="ALDEHYDE DEHYDROGENASE B-RELATED"/>
    <property type="match status" value="1"/>
</dbReference>
<name>A0A2M9QBX5_9BACI</name>
<dbReference type="InterPro" id="IPR029510">
    <property type="entry name" value="Ald_DH_CS_GLU"/>
</dbReference>
<dbReference type="FunFam" id="3.40.309.10:FF:000012">
    <property type="entry name" value="Betaine aldehyde dehydrogenase"/>
    <property type="match status" value="1"/>
</dbReference>
<protein>
    <recommendedName>
        <fullName evidence="4">Putative aldehyde dehydrogenase AldA</fullName>
        <ecNumber evidence="3">1.2.1.3</ecNumber>
    </recommendedName>
</protein>
<evidence type="ECO:0000259" key="8">
    <source>
        <dbReference type="Pfam" id="PF00171"/>
    </source>
</evidence>
<comment type="caution">
    <text evidence="9">The sequence shown here is derived from an EMBL/GenBank/DDBJ whole genome shotgun (WGS) entry which is preliminary data.</text>
</comment>
<evidence type="ECO:0000256" key="7">
    <source>
        <dbReference type="RuleBase" id="RU003345"/>
    </source>
</evidence>
<feature type="active site" evidence="6">
    <location>
        <position position="107"/>
    </location>
</feature>
<evidence type="ECO:0000313" key="10">
    <source>
        <dbReference type="Proteomes" id="UP000232101"/>
    </source>
</evidence>
<evidence type="ECO:0000256" key="6">
    <source>
        <dbReference type="PROSITE-ProRule" id="PRU10007"/>
    </source>
</evidence>
<dbReference type="PROSITE" id="PS00687">
    <property type="entry name" value="ALDEHYDE_DEHYDR_GLU"/>
    <property type="match status" value="1"/>
</dbReference>
<reference evidence="9 10" key="1">
    <citation type="submission" date="2017-11" db="EMBL/GenBank/DDBJ databases">
        <title>Bacterial isolate from king chilli rhizosphere.</title>
        <authorList>
            <person name="Takhelmayum P."/>
            <person name="Sarangthem I."/>
        </authorList>
    </citation>
    <scope>NUCLEOTIDE SEQUENCE [LARGE SCALE GENOMIC DNA]</scope>
    <source>
        <strain evidence="10">t26</strain>
    </source>
</reference>
<evidence type="ECO:0000256" key="1">
    <source>
        <dbReference type="ARBA" id="ARBA00009986"/>
    </source>
</evidence>
<dbReference type="InterPro" id="IPR016163">
    <property type="entry name" value="Ald_DH_C"/>
</dbReference>
<evidence type="ECO:0000256" key="3">
    <source>
        <dbReference type="ARBA" id="ARBA00024226"/>
    </source>
</evidence>
<evidence type="ECO:0000313" key="9">
    <source>
        <dbReference type="EMBL" id="PJO45576.1"/>
    </source>
</evidence>
<sequence>GVVGQIIAWNFPILLAAWKLAPALAAGNSVVLKLAEQTPVSFLFVVELIQDLLPKGVLNVINGFGAEAGKELASSPRIAKVAFTGSTDVGKLIMKYASENLIPVTLELGGKSPNIFFEDVMDADDGYLDKAIEGLVMFALNQGEVCTCPSRALIHESIYDRFMEKAIERVKQIKVGDPFDLETMMGAQASEEQHKKILSYFEIAKQDGAECLIGGAENHLDNLDGYFIKPTIFKGDNKMRIFQEEIFGPVLAVTTFKTFEEAIEIANDTMYGLGAAVWSRNTNVTYKASREIQAGRVWVNTYHQYPAGAAFGGYKKSGIGRENHVKALESYQSTKCVLASYNEQAQGFF</sequence>
<dbReference type="PANTHER" id="PTHR43111">
    <property type="entry name" value="ALDEHYDE DEHYDROGENASE B-RELATED"/>
    <property type="match status" value="1"/>
</dbReference>
<feature type="non-terminal residue" evidence="9">
    <location>
        <position position="1"/>
    </location>
</feature>
<dbReference type="InterPro" id="IPR016162">
    <property type="entry name" value="Ald_DH_N"/>
</dbReference>
<evidence type="ECO:0000256" key="4">
    <source>
        <dbReference type="ARBA" id="ARBA00039869"/>
    </source>
</evidence>
<evidence type="ECO:0000256" key="5">
    <source>
        <dbReference type="ARBA" id="ARBA00049194"/>
    </source>
</evidence>
<dbReference type="SUPFAM" id="SSF53720">
    <property type="entry name" value="ALDH-like"/>
    <property type="match status" value="1"/>
</dbReference>
<dbReference type="Proteomes" id="UP000232101">
    <property type="component" value="Unassembled WGS sequence"/>
</dbReference>
<feature type="domain" description="Aldehyde dehydrogenase" evidence="8">
    <location>
        <begin position="1"/>
        <end position="337"/>
    </location>
</feature>
<dbReference type="InterPro" id="IPR016160">
    <property type="entry name" value="Ald_DH_CS_CYS"/>
</dbReference>
<dbReference type="PROSITE" id="PS00070">
    <property type="entry name" value="ALDEHYDE_DEHYDR_CYS"/>
    <property type="match status" value="1"/>
</dbReference>
<dbReference type="EMBL" id="PHQY01000002">
    <property type="protein sequence ID" value="PJO45576.1"/>
    <property type="molecule type" value="Genomic_DNA"/>
</dbReference>
<accession>A0A2M9QBX5</accession>
<dbReference type="EC" id="1.2.1.3" evidence="3"/>
<keyword evidence="2 7" id="KW-0560">Oxidoreductase</keyword>
<comment type="similarity">
    <text evidence="1 7">Belongs to the aldehyde dehydrogenase family.</text>
</comment>
<dbReference type="AlphaFoldDB" id="A0A2M9QBX5"/>